<evidence type="ECO:0008006" key="3">
    <source>
        <dbReference type="Google" id="ProtNLM"/>
    </source>
</evidence>
<evidence type="ECO:0000313" key="2">
    <source>
        <dbReference type="Proteomes" id="UP000534286"/>
    </source>
</evidence>
<proteinExistence type="predicted"/>
<protein>
    <recommendedName>
        <fullName evidence="3">Cytochrome P450</fullName>
    </recommendedName>
</protein>
<reference evidence="1 2" key="1">
    <citation type="submission" date="2020-08" db="EMBL/GenBank/DDBJ databases">
        <title>Sequencing the genomes of 1000 actinobacteria strains.</title>
        <authorList>
            <person name="Klenk H.-P."/>
        </authorList>
    </citation>
    <scope>NUCLEOTIDE SEQUENCE [LARGE SCALE GENOMIC DNA]</scope>
    <source>
        <strain evidence="1 2">DSM 43023</strain>
    </source>
</reference>
<comment type="caution">
    <text evidence="1">The sequence shown here is derived from an EMBL/GenBank/DDBJ whole genome shotgun (WGS) entry which is preliminary data.</text>
</comment>
<dbReference type="EMBL" id="JACHJU010000005">
    <property type="protein sequence ID" value="MBB4943552.1"/>
    <property type="molecule type" value="Genomic_DNA"/>
</dbReference>
<organism evidence="1 2">
    <name type="scientific">Streptosporangium album</name>
    <dbReference type="NCBI Taxonomy" id="47479"/>
    <lineage>
        <taxon>Bacteria</taxon>
        <taxon>Bacillati</taxon>
        <taxon>Actinomycetota</taxon>
        <taxon>Actinomycetes</taxon>
        <taxon>Streptosporangiales</taxon>
        <taxon>Streptosporangiaceae</taxon>
        <taxon>Streptosporangium</taxon>
    </lineage>
</organism>
<accession>A0A7W7S4V1</accession>
<name>A0A7W7S4V1_9ACTN</name>
<dbReference type="AlphaFoldDB" id="A0A7W7S4V1"/>
<gene>
    <name evidence="1" type="ORF">FHR32_007952</name>
</gene>
<keyword evidence="2" id="KW-1185">Reference proteome</keyword>
<dbReference type="RefSeq" id="WP_184759346.1">
    <property type="nucleotide sequence ID" value="NZ_BAABEK010000025.1"/>
</dbReference>
<dbReference type="Proteomes" id="UP000534286">
    <property type="component" value="Unassembled WGS sequence"/>
</dbReference>
<evidence type="ECO:0000313" key="1">
    <source>
        <dbReference type="EMBL" id="MBB4943552.1"/>
    </source>
</evidence>
<sequence>MTPPPPVVSRHHEVHALPADPRLTVISAPRPPFTLTVAWLRGAVGRFTDGPAHAERRAAAVRILAGLDTRALRKEAFRQASARPQEEVALALAAGVVQAVRR</sequence>